<feature type="transmembrane region" description="Helical" evidence="4">
    <location>
        <begin position="129"/>
        <end position="149"/>
    </location>
</feature>
<protein>
    <submittedName>
        <fullName evidence="5">Replication protein A3</fullName>
    </submittedName>
</protein>
<evidence type="ECO:0000256" key="2">
    <source>
        <dbReference type="ARBA" id="ARBA00009761"/>
    </source>
</evidence>
<keyword evidence="4" id="KW-0472">Membrane</keyword>
<dbReference type="GO" id="GO:0006298">
    <property type="term" value="P:mismatch repair"/>
    <property type="evidence" value="ECO:0007669"/>
    <property type="project" value="TreeGrafter"/>
</dbReference>
<dbReference type="GO" id="GO:0003697">
    <property type="term" value="F:single-stranded DNA binding"/>
    <property type="evidence" value="ECO:0007669"/>
    <property type="project" value="TreeGrafter"/>
</dbReference>
<sequence length="174" mass="19463">ELFNRQFVSKVVLSRNGNGVIGDYVTCCVYESPKPRINASLLSQYISRPVCFVGRLEKVHPSGKALTLSDGEGKSASVELSEPLDEELSGIVEVIGMVSNKGTVMAVSYTQYREDKISFGTHYYIDSELYFCVVACIWMSTVFFCFADLELYNEGLKVLHDFPQHYPFEVSLSA</sequence>
<dbReference type="Ensembl" id="ENSCCRT00015052757.1">
    <property type="protein sequence ID" value="ENSCCRP00015051042.1"/>
    <property type="gene ID" value="ENSCCRG00015021070.1"/>
</dbReference>
<dbReference type="PANTHER" id="PTHR15114">
    <property type="entry name" value="REPLICATION PROTEIN A3"/>
    <property type="match status" value="1"/>
</dbReference>
<organism evidence="5 6">
    <name type="scientific">Cyprinus carpio</name>
    <name type="common">Common carp</name>
    <dbReference type="NCBI Taxonomy" id="7962"/>
    <lineage>
        <taxon>Eukaryota</taxon>
        <taxon>Metazoa</taxon>
        <taxon>Chordata</taxon>
        <taxon>Craniata</taxon>
        <taxon>Vertebrata</taxon>
        <taxon>Euteleostomi</taxon>
        <taxon>Actinopterygii</taxon>
        <taxon>Neopterygii</taxon>
        <taxon>Teleostei</taxon>
        <taxon>Ostariophysi</taxon>
        <taxon>Cypriniformes</taxon>
        <taxon>Cyprinidae</taxon>
        <taxon>Cyprininae</taxon>
        <taxon>Cyprinus</taxon>
    </lineage>
</organism>
<dbReference type="FunFam" id="2.40.50.140:FF:000395">
    <property type="entry name" value="Replication protein A3"/>
    <property type="match status" value="1"/>
</dbReference>
<dbReference type="CDD" id="cd04479">
    <property type="entry name" value="RPA3"/>
    <property type="match status" value="1"/>
</dbReference>
<dbReference type="Proteomes" id="UP000694700">
    <property type="component" value="Unplaced"/>
</dbReference>
<dbReference type="Gene3D" id="2.40.50.140">
    <property type="entry name" value="Nucleic acid-binding proteins"/>
    <property type="match status" value="1"/>
</dbReference>
<dbReference type="GO" id="GO:0005662">
    <property type="term" value="C:DNA replication factor A complex"/>
    <property type="evidence" value="ECO:0007669"/>
    <property type="project" value="TreeGrafter"/>
</dbReference>
<reference evidence="5" key="1">
    <citation type="submission" date="2025-08" db="UniProtKB">
        <authorList>
            <consortium name="Ensembl"/>
        </authorList>
    </citation>
    <scope>IDENTIFICATION</scope>
</reference>
<name>A0A8C1VFF3_CYPCA</name>
<keyword evidence="4" id="KW-1133">Transmembrane helix</keyword>
<keyword evidence="3" id="KW-0539">Nucleus</keyword>
<dbReference type="PANTHER" id="PTHR15114:SF1">
    <property type="entry name" value="REPLICATION PROTEIN A 14 KDA SUBUNIT"/>
    <property type="match status" value="1"/>
</dbReference>
<dbReference type="GO" id="GO:0006289">
    <property type="term" value="P:nucleotide-excision repair"/>
    <property type="evidence" value="ECO:0007669"/>
    <property type="project" value="TreeGrafter"/>
</dbReference>
<dbReference type="Pfam" id="PF08661">
    <property type="entry name" value="Rep_fac-A_3"/>
    <property type="match status" value="1"/>
</dbReference>
<keyword evidence="4" id="KW-0812">Transmembrane</keyword>
<evidence type="ECO:0000256" key="1">
    <source>
        <dbReference type="ARBA" id="ARBA00004123"/>
    </source>
</evidence>
<proteinExistence type="inferred from homology"/>
<comment type="similarity">
    <text evidence="2">Belongs to the replication factor A protein 3 family.</text>
</comment>
<dbReference type="AlphaFoldDB" id="A0A8C1VFF3"/>
<evidence type="ECO:0000256" key="3">
    <source>
        <dbReference type="ARBA" id="ARBA00023242"/>
    </source>
</evidence>
<accession>A0A8C1VFF3</accession>
<dbReference type="SUPFAM" id="SSF50249">
    <property type="entry name" value="Nucleic acid-binding proteins"/>
    <property type="match status" value="1"/>
</dbReference>
<dbReference type="GO" id="GO:0006284">
    <property type="term" value="P:base-excision repair"/>
    <property type="evidence" value="ECO:0007669"/>
    <property type="project" value="TreeGrafter"/>
</dbReference>
<dbReference type="InterPro" id="IPR012340">
    <property type="entry name" value="NA-bd_OB-fold"/>
</dbReference>
<evidence type="ECO:0000313" key="5">
    <source>
        <dbReference type="Ensembl" id="ENSCCRP00015051042.1"/>
    </source>
</evidence>
<evidence type="ECO:0000313" key="6">
    <source>
        <dbReference type="Proteomes" id="UP000694700"/>
    </source>
</evidence>
<dbReference type="GO" id="GO:0000724">
    <property type="term" value="P:double-strand break repair via homologous recombination"/>
    <property type="evidence" value="ECO:0007669"/>
    <property type="project" value="TreeGrafter"/>
</dbReference>
<dbReference type="GO" id="GO:0003684">
    <property type="term" value="F:damaged DNA binding"/>
    <property type="evidence" value="ECO:0007669"/>
    <property type="project" value="TreeGrafter"/>
</dbReference>
<dbReference type="InterPro" id="IPR013970">
    <property type="entry name" value="Rfa2"/>
</dbReference>
<dbReference type="GO" id="GO:0006260">
    <property type="term" value="P:DNA replication"/>
    <property type="evidence" value="ECO:0007669"/>
    <property type="project" value="InterPro"/>
</dbReference>
<evidence type="ECO:0000256" key="4">
    <source>
        <dbReference type="SAM" id="Phobius"/>
    </source>
</evidence>
<dbReference type="GO" id="GO:0035861">
    <property type="term" value="C:site of double-strand break"/>
    <property type="evidence" value="ECO:0007669"/>
    <property type="project" value="TreeGrafter"/>
</dbReference>
<comment type="subcellular location">
    <subcellularLocation>
        <location evidence="1">Nucleus</location>
    </subcellularLocation>
</comment>